<proteinExistence type="predicted"/>
<evidence type="ECO:0000256" key="1">
    <source>
        <dbReference type="SAM" id="SignalP"/>
    </source>
</evidence>
<comment type="caution">
    <text evidence="2">The sequence shown here is derived from an EMBL/GenBank/DDBJ whole genome shotgun (WGS) entry which is preliminary data.</text>
</comment>
<protein>
    <submittedName>
        <fullName evidence="2">Uncharacterized protein</fullName>
    </submittedName>
</protein>
<evidence type="ECO:0000313" key="3">
    <source>
        <dbReference type="Proteomes" id="UP000575083"/>
    </source>
</evidence>
<dbReference type="InterPro" id="IPR010239">
    <property type="entry name" value="CHP02001"/>
</dbReference>
<keyword evidence="1" id="KW-0732">Signal</keyword>
<dbReference type="Pfam" id="PF09694">
    <property type="entry name" value="Gcw_chp"/>
    <property type="match status" value="1"/>
</dbReference>
<name>A0A7X0UCR0_9BURK</name>
<sequence length="303" mass="32701">MQNTLHLLALAALAGASALAQAQAQMPAAPTPADDEPEIASYSISTTLKFSSDRKTRGISDSFGRPGAELTVELAHESGLIGQFQVGSISRVNYPDSNRLNPMLAVGWRGGDPRALHYGVAAAREWFPRARVVGAPTGFDENFDPTGVANTGFHTSYLVGELGWGYLTARYLHVVSRDFRGANSSTICPSYLASDMAAAMDCYGQGMRHSRGTQLLDLDLAYPINGSTKLIGHLGWQKVRNFRGMDTVDYRLGLEHTRWGFIFGAEAAGATVRDSAPFVAVDAGGTARRMDKTRLILSIAKRF</sequence>
<dbReference type="EMBL" id="JACHLK010000022">
    <property type="protein sequence ID" value="MBB6563716.1"/>
    <property type="molecule type" value="Genomic_DNA"/>
</dbReference>
<reference evidence="2 3" key="1">
    <citation type="submission" date="2020-08" db="EMBL/GenBank/DDBJ databases">
        <title>Functional genomics of gut bacteria from endangered species of beetles.</title>
        <authorList>
            <person name="Carlos-Shanley C."/>
        </authorList>
    </citation>
    <scope>NUCLEOTIDE SEQUENCE [LARGE SCALE GENOMIC DNA]</scope>
    <source>
        <strain evidence="2 3">S00198</strain>
    </source>
</reference>
<feature type="chain" id="PRO_5030964552" evidence="1">
    <location>
        <begin position="23"/>
        <end position="303"/>
    </location>
</feature>
<dbReference type="AlphaFoldDB" id="A0A7X0UCR0"/>
<keyword evidence="3" id="KW-1185">Reference proteome</keyword>
<feature type="signal peptide" evidence="1">
    <location>
        <begin position="1"/>
        <end position="22"/>
    </location>
</feature>
<accession>A0A7X0UCR0</accession>
<dbReference type="RefSeq" id="WP_184865032.1">
    <property type="nucleotide sequence ID" value="NZ_JACHLK010000022.1"/>
</dbReference>
<dbReference type="Proteomes" id="UP000575083">
    <property type="component" value="Unassembled WGS sequence"/>
</dbReference>
<gene>
    <name evidence="2" type="ORF">HNP48_006440</name>
</gene>
<organism evidence="2 3">
    <name type="scientific">Acidovorax soli</name>
    <dbReference type="NCBI Taxonomy" id="592050"/>
    <lineage>
        <taxon>Bacteria</taxon>
        <taxon>Pseudomonadati</taxon>
        <taxon>Pseudomonadota</taxon>
        <taxon>Betaproteobacteria</taxon>
        <taxon>Burkholderiales</taxon>
        <taxon>Comamonadaceae</taxon>
        <taxon>Acidovorax</taxon>
    </lineage>
</organism>
<evidence type="ECO:0000313" key="2">
    <source>
        <dbReference type="EMBL" id="MBB6563716.1"/>
    </source>
</evidence>